<evidence type="ECO:0008006" key="3">
    <source>
        <dbReference type="Google" id="ProtNLM"/>
    </source>
</evidence>
<dbReference type="Pfam" id="PF03692">
    <property type="entry name" value="CxxCxxCC"/>
    <property type="match status" value="1"/>
</dbReference>
<comment type="caution">
    <text evidence="1">The sequence shown here is derived from an EMBL/GenBank/DDBJ whole genome shotgun (WGS) entry which is preliminary data.</text>
</comment>
<gene>
    <name evidence="1" type="ORF">DAMNIGENAA_08530</name>
</gene>
<protein>
    <recommendedName>
        <fullName evidence="3">YkgJ family cysteine cluster protein</fullName>
    </recommendedName>
</protein>
<organism evidence="1 2">
    <name type="scientific">Desulforhabdus amnigena</name>
    <dbReference type="NCBI Taxonomy" id="40218"/>
    <lineage>
        <taxon>Bacteria</taxon>
        <taxon>Pseudomonadati</taxon>
        <taxon>Thermodesulfobacteriota</taxon>
        <taxon>Syntrophobacteria</taxon>
        <taxon>Syntrophobacterales</taxon>
        <taxon>Syntrophobacteraceae</taxon>
        <taxon>Desulforhabdus</taxon>
    </lineage>
</organism>
<dbReference type="EMBL" id="BSDR01000001">
    <property type="protein sequence ID" value="GLI33420.1"/>
    <property type="molecule type" value="Genomic_DNA"/>
</dbReference>
<dbReference type="AlphaFoldDB" id="A0A9W6D057"/>
<dbReference type="RefSeq" id="WP_281792426.1">
    <property type="nucleotide sequence ID" value="NZ_BSDR01000001.1"/>
</dbReference>
<sequence>MDIKEKTRQLYELYRQFETASQPYISSAVCKPGCADCCTTVGNVDITTLEGLIILRHLQSCPPALQKDLSKRLKLNRKEKMESKYARCAFLDAANRCAIYTVRPFSCRRLYSVKPCGETGPTVHRQVWEMAENIVSAIQVLDSNGYSGHLSYVLQLLNDARFKKIYLNDQFFPDEIKEFAQKHALLINRFTTTPEK</sequence>
<evidence type="ECO:0000313" key="2">
    <source>
        <dbReference type="Proteomes" id="UP001144372"/>
    </source>
</evidence>
<dbReference type="InterPro" id="IPR005358">
    <property type="entry name" value="Puta_zinc/iron-chelating_dom"/>
</dbReference>
<reference evidence="1" key="1">
    <citation type="submission" date="2022-12" db="EMBL/GenBank/DDBJ databases">
        <title>Reference genome sequencing for broad-spectrum identification of bacterial and archaeal isolates by mass spectrometry.</title>
        <authorList>
            <person name="Sekiguchi Y."/>
            <person name="Tourlousse D.M."/>
        </authorList>
    </citation>
    <scope>NUCLEOTIDE SEQUENCE</scope>
    <source>
        <strain evidence="1">ASRB1</strain>
    </source>
</reference>
<name>A0A9W6D057_9BACT</name>
<proteinExistence type="predicted"/>
<evidence type="ECO:0000313" key="1">
    <source>
        <dbReference type="EMBL" id="GLI33420.1"/>
    </source>
</evidence>
<dbReference type="Proteomes" id="UP001144372">
    <property type="component" value="Unassembled WGS sequence"/>
</dbReference>
<accession>A0A9W6D057</accession>
<keyword evidence="2" id="KW-1185">Reference proteome</keyword>